<evidence type="ECO:0000256" key="2">
    <source>
        <dbReference type="ARBA" id="ARBA00023235"/>
    </source>
</evidence>
<dbReference type="Pfam" id="PF04303">
    <property type="entry name" value="PrpF"/>
    <property type="match status" value="1"/>
</dbReference>
<keyword evidence="2" id="KW-0413">Isomerase</keyword>
<comment type="similarity">
    <text evidence="1">Belongs to the PrpF family.</text>
</comment>
<dbReference type="Gene3D" id="3.10.310.10">
    <property type="entry name" value="Diaminopimelate Epimerase, Chain A, domain 1"/>
    <property type="match status" value="2"/>
</dbReference>
<keyword evidence="4" id="KW-1185">Reference proteome</keyword>
<gene>
    <name evidence="3" type="ORF">C8N35_1011099</name>
</gene>
<dbReference type="InterPro" id="IPR007400">
    <property type="entry name" value="PrpF-like"/>
</dbReference>
<organism evidence="3 4">
    <name type="scientific">Breoghania corrubedonensis</name>
    <dbReference type="NCBI Taxonomy" id="665038"/>
    <lineage>
        <taxon>Bacteria</taxon>
        <taxon>Pseudomonadati</taxon>
        <taxon>Pseudomonadota</taxon>
        <taxon>Alphaproteobacteria</taxon>
        <taxon>Hyphomicrobiales</taxon>
        <taxon>Stappiaceae</taxon>
        <taxon>Breoghania</taxon>
    </lineage>
</organism>
<name>A0A2T5VH22_9HYPH</name>
<dbReference type="Proteomes" id="UP000244081">
    <property type="component" value="Unassembled WGS sequence"/>
</dbReference>
<dbReference type="InterPro" id="IPR047687">
    <property type="entry name" value="OMA_tautomer-like"/>
</dbReference>
<dbReference type="PANTHER" id="PTHR43709">
    <property type="entry name" value="ACONITATE ISOMERASE-RELATED"/>
    <property type="match status" value="1"/>
</dbReference>
<dbReference type="PANTHER" id="PTHR43709:SF3">
    <property type="entry name" value="ISOMERASE YBHH-RELATED"/>
    <property type="match status" value="1"/>
</dbReference>
<accession>A0A2T5VH22</accession>
<evidence type="ECO:0000313" key="4">
    <source>
        <dbReference type="Proteomes" id="UP000244081"/>
    </source>
</evidence>
<evidence type="ECO:0000256" key="1">
    <source>
        <dbReference type="ARBA" id="ARBA00007673"/>
    </source>
</evidence>
<dbReference type="OrthoDB" id="9779763at2"/>
<evidence type="ECO:0000313" key="3">
    <source>
        <dbReference type="EMBL" id="PTW63050.1"/>
    </source>
</evidence>
<dbReference type="RefSeq" id="WP_107988534.1">
    <property type="nucleotide sequence ID" value="NZ_QAYG01000001.1"/>
</dbReference>
<sequence>MPGQIAIPCMLLRGGTSKGAYFLKSDLPADREERDALLLKVMGSPDPRQIDGIGGAHPLTSKVAVVSPSMREGVDVDYLFLQVTPDQPVVSDTQNCGNILAGIGPFAIERGLVTAKDGVTTVSVYMVNSDSRADLDVRTPGGEVAYDGDAAIDGVPGIHAPIIQNYFETAGAQCGALLPSGNATDEIDGVRVTMIDNGMPNVIIKAQDFGLTGGESVADLEENAALKARLEAIRLKCGPLMNLGDVEKQTVPKMCLVSGPREGGLIATRSFIPHRVHQSVGVLAAATVAAAALVPGTTAAEVAAPVAANPLRADIEHPGGKLGVEIETEMRDGIPVPVRSGIVRTARKLFDGTVFALP</sequence>
<dbReference type="AlphaFoldDB" id="A0A2T5VH22"/>
<dbReference type="EMBL" id="QAYG01000001">
    <property type="protein sequence ID" value="PTW63050.1"/>
    <property type="molecule type" value="Genomic_DNA"/>
</dbReference>
<protein>
    <submittedName>
        <fullName evidence="3">4-oxalomesaconate tautomerase</fullName>
    </submittedName>
</protein>
<comment type="caution">
    <text evidence="3">The sequence shown here is derived from an EMBL/GenBank/DDBJ whole genome shotgun (WGS) entry which is preliminary data.</text>
</comment>
<dbReference type="SUPFAM" id="SSF54506">
    <property type="entry name" value="Diaminopimelate epimerase-like"/>
    <property type="match status" value="2"/>
</dbReference>
<dbReference type="NCBIfam" id="NF033377">
    <property type="entry name" value="OMA_tautomer"/>
    <property type="match status" value="1"/>
</dbReference>
<reference evidence="3 4" key="1">
    <citation type="submission" date="2018-04" db="EMBL/GenBank/DDBJ databases">
        <title>Genomic Encyclopedia of Archaeal and Bacterial Type Strains, Phase II (KMG-II): from individual species to whole genera.</title>
        <authorList>
            <person name="Goeker M."/>
        </authorList>
    </citation>
    <scope>NUCLEOTIDE SEQUENCE [LARGE SCALE GENOMIC DNA]</scope>
    <source>
        <strain evidence="3 4">DSM 23382</strain>
    </source>
</reference>
<dbReference type="GO" id="GO:0016853">
    <property type="term" value="F:isomerase activity"/>
    <property type="evidence" value="ECO:0007669"/>
    <property type="project" value="UniProtKB-KW"/>
</dbReference>
<proteinExistence type="inferred from homology"/>